<evidence type="ECO:0000256" key="8">
    <source>
        <dbReference type="ARBA" id="ARBA00023136"/>
    </source>
</evidence>
<comment type="subcellular location">
    <subcellularLocation>
        <location evidence="1">Membrane</location>
        <topology evidence="1">Multi-pass membrane protein</topology>
    </subcellularLocation>
</comment>
<evidence type="ECO:0000256" key="4">
    <source>
        <dbReference type="ARBA" id="ARBA00022692"/>
    </source>
</evidence>
<proteinExistence type="inferred from homology"/>
<reference evidence="17 18" key="1">
    <citation type="submission" date="2016-05" db="EMBL/GenBank/DDBJ databases">
        <title>Diversity and Homogeneity among Thermoacidophilic Verrucomicrobia Methanotrophs Linked with Geographical Origin.</title>
        <authorList>
            <person name="Erikstad H.-A."/>
            <person name="Smestad N.B."/>
            <person name="Ceballos R.M."/>
            <person name="Birkeland N.-K."/>
        </authorList>
    </citation>
    <scope>NUCLEOTIDE SEQUENCE [LARGE SCALE GENOMIC DNA]</scope>
    <source>
        <strain evidence="17 18">Phi</strain>
    </source>
</reference>
<evidence type="ECO:0000313" key="17">
    <source>
        <dbReference type="EMBL" id="TFE70811.1"/>
    </source>
</evidence>
<dbReference type="GO" id="GO:0008360">
    <property type="term" value="P:regulation of cell shape"/>
    <property type="evidence" value="ECO:0007669"/>
    <property type="project" value="UniProtKB-KW"/>
</dbReference>
<keyword evidence="17" id="KW-0132">Cell division</keyword>
<comment type="similarity">
    <text evidence="11">Belongs to the SEDS family. FtsW subfamily.</text>
</comment>
<feature type="transmembrane region" description="Helical" evidence="16">
    <location>
        <begin position="62"/>
        <end position="80"/>
    </location>
</feature>
<evidence type="ECO:0000313" key="18">
    <source>
        <dbReference type="Proteomes" id="UP000297713"/>
    </source>
</evidence>
<evidence type="ECO:0000256" key="7">
    <source>
        <dbReference type="ARBA" id="ARBA00022989"/>
    </source>
</evidence>
<keyword evidence="3" id="KW-0808">Transferase</keyword>
<comment type="catalytic activity">
    <reaction evidence="15">
        <text>[GlcNAc-(1-&gt;4)-Mur2Ac(oyl-L-Ala-gamma-D-Glu-L-Lys-D-Ala-D-Ala)](n)-di-trans,octa-cis-undecaprenyl diphosphate + beta-D-GlcNAc-(1-&gt;4)-Mur2Ac(oyl-L-Ala-gamma-D-Glu-L-Lys-D-Ala-D-Ala)-di-trans,octa-cis-undecaprenyl diphosphate = [GlcNAc-(1-&gt;4)-Mur2Ac(oyl-L-Ala-gamma-D-Glu-L-Lys-D-Ala-D-Ala)](n+1)-di-trans,octa-cis-undecaprenyl diphosphate + di-trans,octa-cis-undecaprenyl diphosphate + H(+)</text>
        <dbReference type="Rhea" id="RHEA:23708"/>
        <dbReference type="Rhea" id="RHEA-COMP:9602"/>
        <dbReference type="Rhea" id="RHEA-COMP:9603"/>
        <dbReference type="ChEBI" id="CHEBI:15378"/>
        <dbReference type="ChEBI" id="CHEBI:58405"/>
        <dbReference type="ChEBI" id="CHEBI:60033"/>
        <dbReference type="ChEBI" id="CHEBI:78435"/>
        <dbReference type="EC" id="2.4.99.28"/>
    </reaction>
</comment>
<feature type="transmembrane region" description="Helical" evidence="16">
    <location>
        <begin position="323"/>
        <end position="342"/>
    </location>
</feature>
<dbReference type="OrthoDB" id="9812661at2"/>
<evidence type="ECO:0000256" key="5">
    <source>
        <dbReference type="ARBA" id="ARBA00022960"/>
    </source>
</evidence>
<evidence type="ECO:0000256" key="11">
    <source>
        <dbReference type="ARBA" id="ARBA00038053"/>
    </source>
</evidence>
<evidence type="ECO:0000256" key="14">
    <source>
        <dbReference type="ARBA" id="ARBA00044770"/>
    </source>
</evidence>
<feature type="transmembrane region" description="Helical" evidence="16">
    <location>
        <begin position="87"/>
        <end position="107"/>
    </location>
</feature>
<dbReference type="RefSeq" id="WP_134439469.1">
    <property type="nucleotide sequence ID" value="NZ_CP065957.1"/>
</dbReference>
<dbReference type="EMBL" id="LXQC01000112">
    <property type="protein sequence ID" value="TFE70811.1"/>
    <property type="molecule type" value="Genomic_DNA"/>
</dbReference>
<keyword evidence="4 16" id="KW-0812">Transmembrane</keyword>
<feature type="transmembrane region" description="Helical" evidence="16">
    <location>
        <begin position="119"/>
        <end position="139"/>
    </location>
</feature>
<accession>A0A4Y8PGN1</accession>
<dbReference type="PANTHER" id="PTHR30474">
    <property type="entry name" value="CELL CYCLE PROTEIN"/>
    <property type="match status" value="1"/>
</dbReference>
<feature type="transmembrane region" description="Helical" evidence="16">
    <location>
        <begin position="195"/>
        <end position="218"/>
    </location>
</feature>
<evidence type="ECO:0000256" key="9">
    <source>
        <dbReference type="ARBA" id="ARBA00032370"/>
    </source>
</evidence>
<dbReference type="PANTHER" id="PTHR30474:SF2">
    <property type="entry name" value="PEPTIDOGLYCAN GLYCOSYLTRANSFERASE FTSW-RELATED"/>
    <property type="match status" value="1"/>
</dbReference>
<dbReference type="GO" id="GO:0009252">
    <property type="term" value="P:peptidoglycan biosynthetic process"/>
    <property type="evidence" value="ECO:0007669"/>
    <property type="project" value="UniProtKB-KW"/>
</dbReference>
<dbReference type="GO" id="GO:0005886">
    <property type="term" value="C:plasma membrane"/>
    <property type="evidence" value="ECO:0007669"/>
    <property type="project" value="TreeGrafter"/>
</dbReference>
<gene>
    <name evidence="17" type="ORF">A7Q10_00285</name>
</gene>
<evidence type="ECO:0000256" key="16">
    <source>
        <dbReference type="SAM" id="Phobius"/>
    </source>
</evidence>
<evidence type="ECO:0000256" key="10">
    <source>
        <dbReference type="ARBA" id="ARBA00033270"/>
    </source>
</evidence>
<keyword evidence="2" id="KW-0328">Glycosyltransferase</keyword>
<feature type="transmembrane region" description="Helical" evidence="16">
    <location>
        <begin position="160"/>
        <end position="189"/>
    </location>
</feature>
<evidence type="ECO:0000256" key="1">
    <source>
        <dbReference type="ARBA" id="ARBA00004141"/>
    </source>
</evidence>
<name>A0A4Y8PGN1_9BACT</name>
<sequence>MHRLDLDPFNQKTKKFSQFSSLLLLGLTLTLLSIGIIALFSVSGKFVLGKESLASSLMFRQFLWVFVGLIFCFIFSFIDYHRLVEHSFFLLSCGFFLFLLCFVPGIGHKVHGSSRWISIGGFSVEPSEFTKIFLSLFLAQMLKKKKGRDLLYTSPKLITFLIVGLFIALLMISGDLGHSLLYFLLYVLYLYLDGFALKFILPTLGSGILLVLAVGLLMPERRSRLMAFLDMGQDIEGKAYQQWQSLIALGSGGLTGLGLGNSRQKMFYLPESTTDFIFPIIGEELGLLATLFIVGLYLGFVLTAGWISLFAPDKEGLMVGTSLSLLIGMQTLFNLGVVTGLLPNKGFPLPFISYGGSNLLFCLISVGILLNIQRQRSPEFRISIEQKGAQRSINL</sequence>
<keyword evidence="18" id="KW-1185">Reference proteome</keyword>
<evidence type="ECO:0000256" key="2">
    <source>
        <dbReference type="ARBA" id="ARBA00022676"/>
    </source>
</evidence>
<comment type="caution">
    <text evidence="17">The sequence shown here is derived from an EMBL/GenBank/DDBJ whole genome shotgun (WGS) entry which is preliminary data.</text>
</comment>
<dbReference type="GO" id="GO:0032153">
    <property type="term" value="C:cell division site"/>
    <property type="evidence" value="ECO:0007669"/>
    <property type="project" value="TreeGrafter"/>
</dbReference>
<keyword evidence="6" id="KW-0573">Peptidoglycan synthesis</keyword>
<dbReference type="Pfam" id="PF01098">
    <property type="entry name" value="FTSW_RODA_SPOVE"/>
    <property type="match status" value="1"/>
</dbReference>
<keyword evidence="5" id="KW-0133">Cell shape</keyword>
<dbReference type="EC" id="2.4.99.28" evidence="14"/>
<dbReference type="GO" id="GO:0015648">
    <property type="term" value="F:lipid-linked peptidoglycan transporter activity"/>
    <property type="evidence" value="ECO:0007669"/>
    <property type="project" value="TreeGrafter"/>
</dbReference>
<keyword evidence="17" id="KW-0131">Cell cycle</keyword>
<organism evidence="17 18">
    <name type="scientific">Methylacidiphilum caldifontis</name>
    <dbReference type="NCBI Taxonomy" id="2795386"/>
    <lineage>
        <taxon>Bacteria</taxon>
        <taxon>Pseudomonadati</taxon>
        <taxon>Verrucomicrobiota</taxon>
        <taxon>Methylacidiphilae</taxon>
        <taxon>Methylacidiphilales</taxon>
        <taxon>Methylacidiphilaceae</taxon>
        <taxon>Methylacidiphilum (ex Ratnadevi et al. 2023)</taxon>
    </lineage>
</organism>
<feature type="transmembrane region" description="Helical" evidence="16">
    <location>
        <begin position="285"/>
        <end position="311"/>
    </location>
</feature>
<dbReference type="Proteomes" id="UP000297713">
    <property type="component" value="Unassembled WGS sequence"/>
</dbReference>
<evidence type="ECO:0000256" key="3">
    <source>
        <dbReference type="ARBA" id="ARBA00022679"/>
    </source>
</evidence>
<feature type="transmembrane region" description="Helical" evidence="16">
    <location>
        <begin position="354"/>
        <end position="372"/>
    </location>
</feature>
<evidence type="ECO:0000256" key="13">
    <source>
        <dbReference type="ARBA" id="ARBA00041418"/>
    </source>
</evidence>
<evidence type="ECO:0000256" key="12">
    <source>
        <dbReference type="ARBA" id="ARBA00041185"/>
    </source>
</evidence>
<dbReference type="GO" id="GO:0008955">
    <property type="term" value="F:peptidoglycan glycosyltransferase activity"/>
    <property type="evidence" value="ECO:0007669"/>
    <property type="project" value="UniProtKB-EC"/>
</dbReference>
<dbReference type="InterPro" id="IPR001182">
    <property type="entry name" value="FtsW/RodA"/>
</dbReference>
<protein>
    <recommendedName>
        <fullName evidence="12">Probable peptidoglycan glycosyltransferase FtsW</fullName>
        <ecNumber evidence="14">2.4.99.28</ecNumber>
    </recommendedName>
    <alternativeName>
        <fullName evidence="13">Cell division protein FtsW</fullName>
    </alternativeName>
    <alternativeName>
        <fullName evidence="10">Cell wall polymerase</fullName>
    </alternativeName>
    <alternativeName>
        <fullName evidence="9">Peptidoglycan polymerase</fullName>
    </alternativeName>
</protein>
<dbReference type="AlphaFoldDB" id="A0A4Y8PGN1"/>
<feature type="transmembrane region" description="Helical" evidence="16">
    <location>
        <begin position="21"/>
        <end position="42"/>
    </location>
</feature>
<keyword evidence="7 16" id="KW-1133">Transmembrane helix</keyword>
<feature type="transmembrane region" description="Helical" evidence="16">
    <location>
        <begin position="239"/>
        <end position="259"/>
    </location>
</feature>
<evidence type="ECO:0000256" key="6">
    <source>
        <dbReference type="ARBA" id="ARBA00022984"/>
    </source>
</evidence>
<keyword evidence="8 16" id="KW-0472">Membrane</keyword>
<evidence type="ECO:0000256" key="15">
    <source>
        <dbReference type="ARBA" id="ARBA00049902"/>
    </source>
</evidence>
<dbReference type="GO" id="GO:0051301">
    <property type="term" value="P:cell division"/>
    <property type="evidence" value="ECO:0007669"/>
    <property type="project" value="UniProtKB-KW"/>
</dbReference>